<feature type="region of interest" description="Disordered" evidence="1">
    <location>
        <begin position="1"/>
        <end position="202"/>
    </location>
</feature>
<comment type="caution">
    <text evidence="2">The sequence shown here is derived from an EMBL/GenBank/DDBJ whole genome shotgun (WGS) entry which is preliminary data.</text>
</comment>
<dbReference type="EMBL" id="JAAAJA010000031">
    <property type="protein sequence ID" value="KAG0265448.1"/>
    <property type="molecule type" value="Genomic_DNA"/>
</dbReference>
<feature type="compositionally biased region" description="Low complexity" evidence="1">
    <location>
        <begin position="70"/>
        <end position="90"/>
    </location>
</feature>
<feature type="compositionally biased region" description="Basic and acidic residues" evidence="1">
    <location>
        <begin position="177"/>
        <end position="193"/>
    </location>
</feature>
<accession>A0A9P6QCB5</accession>
<dbReference type="OrthoDB" id="2447446at2759"/>
<feature type="compositionally biased region" description="Basic and acidic residues" evidence="1">
    <location>
        <begin position="56"/>
        <end position="67"/>
    </location>
</feature>
<evidence type="ECO:0000313" key="3">
    <source>
        <dbReference type="Proteomes" id="UP000726737"/>
    </source>
</evidence>
<feature type="compositionally biased region" description="Basic and acidic residues" evidence="1">
    <location>
        <begin position="103"/>
        <end position="144"/>
    </location>
</feature>
<reference evidence="2" key="1">
    <citation type="journal article" date="2020" name="Fungal Divers.">
        <title>Resolving the Mortierellaceae phylogeny through synthesis of multi-gene phylogenetics and phylogenomics.</title>
        <authorList>
            <person name="Vandepol N."/>
            <person name="Liber J."/>
            <person name="Desiro A."/>
            <person name="Na H."/>
            <person name="Kennedy M."/>
            <person name="Barry K."/>
            <person name="Grigoriev I.V."/>
            <person name="Miller A.N."/>
            <person name="O'Donnell K."/>
            <person name="Stajich J.E."/>
            <person name="Bonito G."/>
        </authorList>
    </citation>
    <scope>NUCLEOTIDE SEQUENCE</scope>
    <source>
        <strain evidence="2">KOD948</strain>
    </source>
</reference>
<feature type="compositionally biased region" description="Low complexity" evidence="1">
    <location>
        <begin position="1"/>
        <end position="18"/>
    </location>
</feature>
<organism evidence="2 3">
    <name type="scientific">Mortierella polycephala</name>
    <dbReference type="NCBI Taxonomy" id="41804"/>
    <lineage>
        <taxon>Eukaryota</taxon>
        <taxon>Fungi</taxon>
        <taxon>Fungi incertae sedis</taxon>
        <taxon>Mucoromycota</taxon>
        <taxon>Mortierellomycotina</taxon>
        <taxon>Mortierellomycetes</taxon>
        <taxon>Mortierellales</taxon>
        <taxon>Mortierellaceae</taxon>
        <taxon>Mortierella</taxon>
    </lineage>
</organism>
<name>A0A9P6QCB5_9FUNG</name>
<sequence length="226" mass="24833">MASVRRSSRSSASKNVASTLADPELDTLSRDSLTPEQTSDSSSSPAVDSTHQANEPPHEKKDQKLEATDPDLIPDSSSSSAADQLSEAALTPIDNDVQEEEETKEKPLDEQPHSHEQDHKELEPHKVSPGEHEPLQSVHLKDQTIDVPSDSDPDNMTTSSSYKETEHGSNGMMGTMEHIETTKHSKRGVHEDSNTVSEEVGDYLAGTYKSPFRHTHKSEKAGKEER</sequence>
<dbReference type="Proteomes" id="UP000726737">
    <property type="component" value="Unassembled WGS sequence"/>
</dbReference>
<evidence type="ECO:0000313" key="2">
    <source>
        <dbReference type="EMBL" id="KAG0265448.1"/>
    </source>
</evidence>
<gene>
    <name evidence="2" type="ORF">BG011_004668</name>
</gene>
<keyword evidence="3" id="KW-1185">Reference proteome</keyword>
<evidence type="ECO:0000256" key="1">
    <source>
        <dbReference type="SAM" id="MobiDB-lite"/>
    </source>
</evidence>
<dbReference type="AlphaFoldDB" id="A0A9P6QCB5"/>
<protein>
    <submittedName>
        <fullName evidence="2">Uncharacterized protein</fullName>
    </submittedName>
</protein>
<proteinExistence type="predicted"/>
<feature type="region of interest" description="Disordered" evidence="1">
    <location>
        <begin position="207"/>
        <end position="226"/>
    </location>
</feature>